<accession>A0A379X1E0</accession>
<dbReference type="EMBL" id="UGXT01000002">
    <property type="protein sequence ID" value="SUH39416.1"/>
    <property type="molecule type" value="Genomic_DNA"/>
</dbReference>
<reference evidence="2 3" key="1">
    <citation type="submission" date="2018-06" db="EMBL/GenBank/DDBJ databases">
        <authorList>
            <consortium name="Pathogen Informatics"/>
            <person name="Doyle S."/>
        </authorList>
    </citation>
    <scope>NUCLEOTIDE SEQUENCE [LARGE SCALE GENOMIC DNA]</scope>
    <source>
        <strain evidence="2 3">NCTC8261</strain>
    </source>
</reference>
<feature type="region of interest" description="Disordered" evidence="1">
    <location>
        <begin position="1"/>
        <end position="34"/>
    </location>
</feature>
<protein>
    <submittedName>
        <fullName evidence="2">ImpA-related N-family protein</fullName>
    </submittedName>
</protein>
<proteinExistence type="predicted"/>
<dbReference type="AlphaFoldDB" id="A0A379X1E0"/>
<gene>
    <name evidence="2" type="ORF">NCTC8261_05771</name>
</gene>
<evidence type="ECO:0000313" key="2">
    <source>
        <dbReference type="EMBL" id="SUH39416.1"/>
    </source>
</evidence>
<organism evidence="2 3">
    <name type="scientific">Salmonella enterica I</name>
    <dbReference type="NCBI Taxonomy" id="59201"/>
    <lineage>
        <taxon>Bacteria</taxon>
        <taxon>Pseudomonadati</taxon>
        <taxon>Pseudomonadota</taxon>
        <taxon>Gammaproteobacteria</taxon>
        <taxon>Enterobacterales</taxon>
        <taxon>Enterobacteriaceae</taxon>
        <taxon>Salmonella</taxon>
    </lineage>
</organism>
<sequence>MDNTVPARAEDVPPVNAPPGISLPHNAEPGPIRDRNDALERLRCIRRWFESSEPVARPSHCYARLERLVGKRFSDGDQ</sequence>
<evidence type="ECO:0000313" key="3">
    <source>
        <dbReference type="Proteomes" id="UP000254712"/>
    </source>
</evidence>
<dbReference type="Proteomes" id="UP000254712">
    <property type="component" value="Unassembled WGS sequence"/>
</dbReference>
<evidence type="ECO:0000256" key="1">
    <source>
        <dbReference type="SAM" id="MobiDB-lite"/>
    </source>
</evidence>
<name>A0A379X1E0_SALET</name>